<dbReference type="CDD" id="cd10032">
    <property type="entry name" value="UDG-F6_HDG"/>
    <property type="match status" value="1"/>
</dbReference>
<organism evidence="3 4">
    <name type="scientific">Pararobbsia alpina</name>
    <dbReference type="NCBI Taxonomy" id="621374"/>
    <lineage>
        <taxon>Bacteria</taxon>
        <taxon>Pseudomonadati</taxon>
        <taxon>Pseudomonadota</taxon>
        <taxon>Betaproteobacteria</taxon>
        <taxon>Burkholderiales</taxon>
        <taxon>Burkholderiaceae</taxon>
        <taxon>Pararobbsia</taxon>
    </lineage>
</organism>
<feature type="region of interest" description="Disordered" evidence="1">
    <location>
        <begin position="1"/>
        <end position="26"/>
    </location>
</feature>
<dbReference type="InterPro" id="IPR005122">
    <property type="entry name" value="Uracil-DNA_glycosylase-like"/>
</dbReference>
<dbReference type="EMBL" id="CADIKM010000007">
    <property type="protein sequence ID" value="CAB3785549.1"/>
    <property type="molecule type" value="Genomic_DNA"/>
</dbReference>
<gene>
    <name evidence="3" type="ORF">LMG28138_02011</name>
</gene>
<dbReference type="Gene3D" id="3.40.470.10">
    <property type="entry name" value="Uracil-DNA glycosylase-like domain"/>
    <property type="match status" value="1"/>
</dbReference>
<dbReference type="NCBIfam" id="TIGR04274">
    <property type="entry name" value="hypoxanDNAglyco"/>
    <property type="match status" value="1"/>
</dbReference>
<dbReference type="InterPro" id="IPR026353">
    <property type="entry name" value="Hypoxan-DNA_Glyclase"/>
</dbReference>
<dbReference type="SMART" id="SM00986">
    <property type="entry name" value="UDG"/>
    <property type="match status" value="1"/>
</dbReference>
<proteinExistence type="predicted"/>
<feature type="domain" description="Uracil-DNA glycosylase-like" evidence="2">
    <location>
        <begin position="50"/>
        <end position="200"/>
    </location>
</feature>
<dbReference type="Pfam" id="PF03167">
    <property type="entry name" value="UDG"/>
    <property type="match status" value="1"/>
</dbReference>
<name>A0A6S7CBE1_9BURK</name>
<dbReference type="SUPFAM" id="SSF52141">
    <property type="entry name" value="Uracil-DNA glycosylase-like"/>
    <property type="match status" value="1"/>
</dbReference>
<protein>
    <recommendedName>
        <fullName evidence="2">Uracil-DNA glycosylase-like domain-containing protein</fullName>
    </recommendedName>
</protein>
<dbReference type="Proteomes" id="UP000494115">
    <property type="component" value="Unassembled WGS sequence"/>
</dbReference>
<evidence type="ECO:0000259" key="2">
    <source>
        <dbReference type="SMART" id="SM00986"/>
    </source>
</evidence>
<dbReference type="SMART" id="SM00987">
    <property type="entry name" value="UreE_C"/>
    <property type="match status" value="1"/>
</dbReference>
<dbReference type="InterPro" id="IPR036895">
    <property type="entry name" value="Uracil-DNA_glycosylase-like_sf"/>
</dbReference>
<keyword evidence="4" id="KW-1185">Reference proteome</keyword>
<reference evidence="3 4" key="1">
    <citation type="submission" date="2020-04" db="EMBL/GenBank/DDBJ databases">
        <authorList>
            <person name="De Canck E."/>
        </authorList>
    </citation>
    <scope>NUCLEOTIDE SEQUENCE [LARGE SCALE GENOMIC DNA]</scope>
    <source>
        <strain evidence="3 4">LMG 28138</strain>
    </source>
</reference>
<evidence type="ECO:0000256" key="1">
    <source>
        <dbReference type="SAM" id="MobiDB-lite"/>
    </source>
</evidence>
<evidence type="ECO:0000313" key="3">
    <source>
        <dbReference type="EMBL" id="CAB3785549.1"/>
    </source>
</evidence>
<dbReference type="AlphaFoldDB" id="A0A6S7CBE1"/>
<accession>A0A6S7CBE1</accession>
<sequence>MSKTRAPGDAGRSVGGEWVEKPGARVKKARTEAEPVAVPVSAEPLLEGFPPVVAADTHTMVFGSFPGVASLSATQYYAHPQNQFWRLLGAVLDEPLPSLPYAERLIRLLAHRIGVWDVLAACERTGSLDAAIRNASPNDFAALRRHAPSLRKVCFNGKTAGRFEPVMREAGYKTLVLPSSSPAHAMLSFEQKLVVWRGVND</sequence>
<evidence type="ECO:0000313" key="4">
    <source>
        <dbReference type="Proteomes" id="UP000494115"/>
    </source>
</evidence>